<evidence type="ECO:0008006" key="9">
    <source>
        <dbReference type="Google" id="ProtNLM"/>
    </source>
</evidence>
<dbReference type="KEGG" id="ccro:CMC5_013930"/>
<feature type="compositionally biased region" description="Basic and acidic residues" evidence="4">
    <location>
        <begin position="397"/>
        <end position="421"/>
    </location>
</feature>
<protein>
    <recommendedName>
        <fullName evidence="9">Urea amidolyase</fullName>
    </recommendedName>
</protein>
<evidence type="ECO:0000313" key="7">
    <source>
        <dbReference type="EMBL" id="AKT37262.1"/>
    </source>
</evidence>
<keyword evidence="1" id="KW-0547">Nucleotide-binding</keyword>
<dbReference type="AlphaFoldDB" id="A0A0K1E9B0"/>
<dbReference type="GO" id="GO:0005524">
    <property type="term" value="F:ATP binding"/>
    <property type="evidence" value="ECO:0007669"/>
    <property type="project" value="UniProtKB-KW"/>
</dbReference>
<evidence type="ECO:0000259" key="5">
    <source>
        <dbReference type="SMART" id="SM00796"/>
    </source>
</evidence>
<organism evidence="7 8">
    <name type="scientific">Chondromyces crocatus</name>
    <dbReference type="NCBI Taxonomy" id="52"/>
    <lineage>
        <taxon>Bacteria</taxon>
        <taxon>Pseudomonadati</taxon>
        <taxon>Myxococcota</taxon>
        <taxon>Polyangia</taxon>
        <taxon>Polyangiales</taxon>
        <taxon>Polyangiaceae</taxon>
        <taxon>Chondromyces</taxon>
    </lineage>
</organism>
<keyword evidence="2" id="KW-0378">Hydrolase</keyword>
<proteinExistence type="predicted"/>
<dbReference type="InterPro" id="IPR052708">
    <property type="entry name" value="PxpC"/>
</dbReference>
<reference evidence="7 8" key="1">
    <citation type="submission" date="2015-07" db="EMBL/GenBank/DDBJ databases">
        <title>Genome analysis of myxobacterium Chondromyces crocatus Cm c5 reveals a high potential for natural compound synthesis and the genetic basis for the loss of fruiting body formation.</title>
        <authorList>
            <person name="Zaburannyi N."/>
            <person name="Bunk B."/>
            <person name="Maier J."/>
            <person name="Overmann J."/>
            <person name="Mueller R."/>
        </authorList>
    </citation>
    <scope>NUCLEOTIDE SEQUENCE [LARGE SCALE GENOMIC DNA]</scope>
    <source>
        <strain evidence="7 8">Cm c5</strain>
    </source>
</reference>
<dbReference type="GO" id="GO:0016787">
    <property type="term" value="F:hydrolase activity"/>
    <property type="evidence" value="ECO:0007669"/>
    <property type="project" value="UniProtKB-KW"/>
</dbReference>
<dbReference type="EMBL" id="CP012159">
    <property type="protein sequence ID" value="AKT37262.1"/>
    <property type="molecule type" value="Genomic_DNA"/>
</dbReference>
<evidence type="ECO:0000256" key="1">
    <source>
        <dbReference type="ARBA" id="ARBA00022741"/>
    </source>
</evidence>
<dbReference type="PANTHER" id="PTHR43309:SF3">
    <property type="entry name" value="5-OXOPROLINASE SUBUNIT C"/>
    <property type="match status" value="1"/>
</dbReference>
<dbReference type="SMART" id="SM00796">
    <property type="entry name" value="AHS1"/>
    <property type="match status" value="1"/>
</dbReference>
<evidence type="ECO:0000256" key="3">
    <source>
        <dbReference type="ARBA" id="ARBA00022840"/>
    </source>
</evidence>
<keyword evidence="3" id="KW-0067">ATP-binding</keyword>
<feature type="region of interest" description="Disordered" evidence="4">
    <location>
        <begin position="397"/>
        <end position="441"/>
    </location>
</feature>
<dbReference type="STRING" id="52.CMC5_013930"/>
<keyword evidence="8" id="KW-1185">Reference proteome</keyword>
<evidence type="ECO:0000259" key="6">
    <source>
        <dbReference type="SMART" id="SM00797"/>
    </source>
</evidence>
<evidence type="ECO:0000256" key="4">
    <source>
        <dbReference type="SAM" id="MobiDB-lite"/>
    </source>
</evidence>
<dbReference type="PANTHER" id="PTHR43309">
    <property type="entry name" value="5-OXOPROLINASE SUBUNIT C"/>
    <property type="match status" value="1"/>
</dbReference>
<dbReference type="Pfam" id="PF02682">
    <property type="entry name" value="CT_C_D"/>
    <property type="match status" value="1"/>
</dbReference>
<dbReference type="RefSeq" id="WP_050429654.1">
    <property type="nucleotide sequence ID" value="NZ_CP012159.1"/>
</dbReference>
<sequence>MSGRWTPYGERGLYVDLGLEKAPDRATRTHAAAAALRERLGARALEVVVGAGAILVTDIARGVDVEALALEALGAAGTQRAAGSEGVSASAAALPSGREAEATVRHHVVSVVYDGPDLTEVATLLGVSPEEVIALHTGAEVVVELLGFLPGFAYCSGVAPRLSLPRRGSPRASVPAGSVAVAGGFTGIYPRASPGGWWLLGRALGVTPFDPGREPAMLFAPGDRVRFARAEVPSSEHAAVSPGARGTAGGSRAVQGASSGQRALDLVAVSAVATIQDGGRPGRLSQGLPPSGPLDATTHAAANRAVGNPSNAAAIEIPLGSLEVQAVGEVVVSIDGARAVRLSDGERLRVPSSDVAVRYLAVQGGIDVPVQLGARATLLAAGLGGFEGRPLRRRDRLLVGETHQESRRDGADDEREERGGIGKEGGGGNPDGSGEHEECITLDPGPHVDRFPPGALDALVDGTWHVSRHVDRVGMRLEGARVPREGPDLALPAPMVRGAVQVTTDGTPIVLGPDHPVTGGYPVLAVVRPTRQAQLARRRPGEAVRFALAR</sequence>
<feature type="domain" description="Carboxyltransferase" evidence="5">
    <location>
        <begin position="3"/>
        <end position="219"/>
    </location>
</feature>
<dbReference type="InterPro" id="IPR003778">
    <property type="entry name" value="CT_A_B"/>
</dbReference>
<dbReference type="Pfam" id="PF02626">
    <property type="entry name" value="CT_A_B"/>
    <property type="match status" value="1"/>
</dbReference>
<dbReference type="OrthoDB" id="9768696at2"/>
<feature type="region of interest" description="Disordered" evidence="4">
    <location>
        <begin position="236"/>
        <end position="255"/>
    </location>
</feature>
<feature type="region of interest" description="Disordered" evidence="4">
    <location>
        <begin position="278"/>
        <end position="297"/>
    </location>
</feature>
<accession>A0A0K1E9B0</accession>
<dbReference type="SMART" id="SM00797">
    <property type="entry name" value="AHS2"/>
    <property type="match status" value="1"/>
</dbReference>
<evidence type="ECO:0000313" key="8">
    <source>
        <dbReference type="Proteomes" id="UP000067626"/>
    </source>
</evidence>
<dbReference type="Proteomes" id="UP000067626">
    <property type="component" value="Chromosome"/>
</dbReference>
<dbReference type="InterPro" id="IPR003833">
    <property type="entry name" value="CT_C_D"/>
</dbReference>
<gene>
    <name evidence="7" type="ORF">CMC5_013930</name>
</gene>
<dbReference type="Gene3D" id="2.40.100.10">
    <property type="entry name" value="Cyclophilin-like"/>
    <property type="match status" value="2"/>
</dbReference>
<evidence type="ECO:0000256" key="2">
    <source>
        <dbReference type="ARBA" id="ARBA00022801"/>
    </source>
</evidence>
<dbReference type="InterPro" id="IPR029000">
    <property type="entry name" value="Cyclophilin-like_dom_sf"/>
</dbReference>
<feature type="compositionally biased region" description="Gly residues" evidence="4">
    <location>
        <begin position="422"/>
        <end position="431"/>
    </location>
</feature>
<name>A0A0K1E9B0_CHOCO</name>
<dbReference type="PATRIC" id="fig|52.7.peg.1486"/>
<dbReference type="SUPFAM" id="SSF50891">
    <property type="entry name" value="Cyclophilin-like"/>
    <property type="match status" value="2"/>
</dbReference>
<feature type="domain" description="Carboxyltransferase" evidence="6">
    <location>
        <begin position="285"/>
        <end position="550"/>
    </location>
</feature>